<keyword evidence="1" id="KW-0732">Signal</keyword>
<feature type="domain" description="Lipocalin-like" evidence="2">
    <location>
        <begin position="43"/>
        <end position="122"/>
    </location>
</feature>
<organism evidence="3 4">
    <name type="scientific">Mucilaginibacter conchicola</name>
    <dbReference type="NCBI Taxonomy" id="2303333"/>
    <lineage>
        <taxon>Bacteria</taxon>
        <taxon>Pseudomonadati</taxon>
        <taxon>Bacteroidota</taxon>
        <taxon>Sphingobacteriia</taxon>
        <taxon>Sphingobacteriales</taxon>
        <taxon>Sphingobacteriaceae</taxon>
        <taxon>Mucilaginibacter</taxon>
    </lineage>
</organism>
<dbReference type="InterPro" id="IPR024311">
    <property type="entry name" value="Lipocalin-like"/>
</dbReference>
<accession>A0A372NUA5</accession>
<sequence length="137" mass="15143">MTTFYKLSLKTYIVLLLSVLAFAGCSKKKTDGDSPSSVDKAKIVGKWYYVTTVEKDKEDGSVDTDTWTNGEYVMFNSDGTLFDSDDNETGTYSISGNKITLSGSGQTNVAEVKKLTSSQLILYYNGAEYESTVTFRR</sequence>
<feature type="signal peptide" evidence="1">
    <location>
        <begin position="1"/>
        <end position="23"/>
    </location>
</feature>
<dbReference type="Pfam" id="PF13648">
    <property type="entry name" value="Lipocalin_4"/>
    <property type="match status" value="1"/>
</dbReference>
<gene>
    <name evidence="3" type="ORF">D0C36_14350</name>
</gene>
<evidence type="ECO:0000256" key="1">
    <source>
        <dbReference type="SAM" id="SignalP"/>
    </source>
</evidence>
<proteinExistence type="predicted"/>
<dbReference type="RefSeq" id="WP_117392303.1">
    <property type="nucleotide sequence ID" value="NZ_QWDC01000002.1"/>
</dbReference>
<evidence type="ECO:0000313" key="4">
    <source>
        <dbReference type="Proteomes" id="UP000264217"/>
    </source>
</evidence>
<protein>
    <recommendedName>
        <fullName evidence="2">Lipocalin-like domain-containing protein</fullName>
    </recommendedName>
</protein>
<comment type="caution">
    <text evidence="3">The sequence shown here is derived from an EMBL/GenBank/DDBJ whole genome shotgun (WGS) entry which is preliminary data.</text>
</comment>
<dbReference type="OrthoDB" id="766129at2"/>
<feature type="chain" id="PRO_5016795714" description="Lipocalin-like domain-containing protein" evidence="1">
    <location>
        <begin position="24"/>
        <end position="137"/>
    </location>
</feature>
<keyword evidence="4" id="KW-1185">Reference proteome</keyword>
<evidence type="ECO:0000313" key="3">
    <source>
        <dbReference type="EMBL" id="RFZ92594.1"/>
    </source>
</evidence>
<evidence type="ECO:0000259" key="2">
    <source>
        <dbReference type="Pfam" id="PF13648"/>
    </source>
</evidence>
<dbReference type="Proteomes" id="UP000264217">
    <property type="component" value="Unassembled WGS sequence"/>
</dbReference>
<dbReference type="EMBL" id="QWDC01000002">
    <property type="protein sequence ID" value="RFZ92594.1"/>
    <property type="molecule type" value="Genomic_DNA"/>
</dbReference>
<dbReference type="AlphaFoldDB" id="A0A372NUA5"/>
<dbReference type="PROSITE" id="PS51257">
    <property type="entry name" value="PROKAR_LIPOPROTEIN"/>
    <property type="match status" value="1"/>
</dbReference>
<reference evidence="3 4" key="1">
    <citation type="submission" date="2018-08" db="EMBL/GenBank/DDBJ databases">
        <title>Mucilaginibacter sp. MYSH2.</title>
        <authorList>
            <person name="Seo T."/>
        </authorList>
    </citation>
    <scope>NUCLEOTIDE SEQUENCE [LARGE SCALE GENOMIC DNA]</scope>
    <source>
        <strain evidence="3 4">MYSH2</strain>
    </source>
</reference>
<name>A0A372NUA5_9SPHI</name>